<evidence type="ECO:0008006" key="4">
    <source>
        <dbReference type="Google" id="ProtNLM"/>
    </source>
</evidence>
<evidence type="ECO:0000313" key="3">
    <source>
        <dbReference type="Proteomes" id="UP000261704"/>
    </source>
</evidence>
<evidence type="ECO:0000256" key="1">
    <source>
        <dbReference type="SAM" id="SignalP"/>
    </source>
</evidence>
<proteinExistence type="predicted"/>
<dbReference type="Proteomes" id="UP000261704">
    <property type="component" value="Chromosome"/>
</dbReference>
<keyword evidence="1" id="KW-0732">Signal</keyword>
<protein>
    <recommendedName>
        <fullName evidence="4">DUF2125 domain-containing protein</fullName>
    </recommendedName>
</protein>
<dbReference type="KEGG" id="pamo:BAR1_14845"/>
<reference evidence="2 3" key="1">
    <citation type="submission" date="2018-09" db="EMBL/GenBank/DDBJ databases">
        <title>Profundibacter amoris BAR1 gen. nov., sp. nov., a new member of the Roseobacter clade isolated at Lokis Castle Vent Field on the Arctic Mid-Oceanic Ridge.</title>
        <authorList>
            <person name="Le Moine Bauer S."/>
            <person name="Sjoeberg A.G."/>
            <person name="L'Haridon S."/>
            <person name="Stokke R."/>
            <person name="Roalkvam I."/>
            <person name="Steen I.H."/>
            <person name="Dahle H."/>
        </authorList>
    </citation>
    <scope>NUCLEOTIDE SEQUENCE [LARGE SCALE GENOMIC DNA]</scope>
    <source>
        <strain evidence="2 3">BAR1</strain>
    </source>
</reference>
<keyword evidence="3" id="KW-1185">Reference proteome</keyword>
<gene>
    <name evidence="2" type="ORF">BAR1_14845</name>
</gene>
<feature type="signal peptide" evidence="1">
    <location>
        <begin position="1"/>
        <end position="23"/>
    </location>
</feature>
<dbReference type="OrthoDB" id="7791409at2"/>
<accession>A0A347UJR8</accession>
<evidence type="ECO:0000313" key="2">
    <source>
        <dbReference type="EMBL" id="AXX99096.1"/>
    </source>
</evidence>
<dbReference type="EMBL" id="CP032125">
    <property type="protein sequence ID" value="AXX99096.1"/>
    <property type="molecule type" value="Genomic_DNA"/>
</dbReference>
<name>A0A347UJR8_9RHOB</name>
<sequence>MIRISRLFTSTAIATMIVIPATAEISADDVWNGFTAYYNAFGLTVDATETRTGNRLTISNLKLSAQFPFDLGSFILTTTGLDLIENADGTVDIIAPESLPLAVAITLPEDVFVTTTVDYRLTGYQARVAGDPDEFTITSRLARADVELGALSITGPKAKDLDFDGTFTLAARDISGETEYTIGDLLVITQDSQMGALAMNGSFTGKDARQGDMQTTMSSTMSDVQSSTRISVLATGIDLMNLPAQLRDGMSIQYASKVRQQTSSQRVTVNGNMVSDQSTNIGKSSSTVGLSKDGAWMKIQADDYAIDYTLPELPFPIRMVASEIIGKFSGPLLKSDDDQEFVYMFDISNLKIADDLWNQFDPDAVLPRDPARLLVDLSGTVRLFADLLDFNALRDAIDNGTKVAELTGLTLNGMDISAAGAQLTGTGAFTFDNSDKTTFQGLPAPSGTASLQMSGLNAMMDNLIKMGLLENDAAFGMRMGLGLFTVAGDGDDTLVSDIEVKPDGQVLANGKRIK</sequence>
<feature type="chain" id="PRO_5017039798" description="DUF2125 domain-containing protein" evidence="1">
    <location>
        <begin position="24"/>
        <end position="514"/>
    </location>
</feature>
<organism evidence="2 3">
    <name type="scientific">Profundibacter amoris</name>
    <dbReference type="NCBI Taxonomy" id="2171755"/>
    <lineage>
        <taxon>Bacteria</taxon>
        <taxon>Pseudomonadati</taxon>
        <taxon>Pseudomonadota</taxon>
        <taxon>Alphaproteobacteria</taxon>
        <taxon>Rhodobacterales</taxon>
        <taxon>Paracoccaceae</taxon>
        <taxon>Profundibacter</taxon>
    </lineage>
</organism>
<dbReference type="RefSeq" id="WP_118943749.1">
    <property type="nucleotide sequence ID" value="NZ_CP032125.1"/>
</dbReference>
<dbReference type="AlphaFoldDB" id="A0A347UJR8"/>